<dbReference type="OrthoDB" id="514777at2759"/>
<evidence type="ECO:0000256" key="2">
    <source>
        <dbReference type="ARBA" id="ARBA00005775"/>
    </source>
</evidence>
<proteinExistence type="inferred from homology"/>
<dbReference type="EMBL" id="CAJNOM010000442">
    <property type="protein sequence ID" value="CAF1441012.1"/>
    <property type="molecule type" value="Genomic_DNA"/>
</dbReference>
<evidence type="ECO:0000256" key="10">
    <source>
        <dbReference type="ARBA" id="ARBA00022968"/>
    </source>
</evidence>
<evidence type="ECO:0000256" key="5">
    <source>
        <dbReference type="ARBA" id="ARBA00022676"/>
    </source>
</evidence>
<protein>
    <submittedName>
        <fullName evidence="18">Uncharacterized protein</fullName>
    </submittedName>
</protein>
<evidence type="ECO:0000256" key="11">
    <source>
        <dbReference type="ARBA" id="ARBA00022989"/>
    </source>
</evidence>
<dbReference type="GO" id="GO:0003729">
    <property type="term" value="F:mRNA binding"/>
    <property type="evidence" value="ECO:0007669"/>
    <property type="project" value="TreeGrafter"/>
</dbReference>
<evidence type="ECO:0000256" key="1">
    <source>
        <dbReference type="ARBA" id="ARBA00004606"/>
    </source>
</evidence>
<accession>A0A814UIL3</accession>
<comment type="caution">
    <text evidence="18">The sequence shown here is derived from an EMBL/GenBank/DDBJ whole genome shotgun (WGS) entry which is preliminary data.</text>
</comment>
<evidence type="ECO:0000259" key="17">
    <source>
        <dbReference type="PROSITE" id="PS51366"/>
    </source>
</evidence>
<keyword evidence="11 15" id="KW-1133">Transmembrane helix</keyword>
<keyword evidence="6" id="KW-0808">Transferase</keyword>
<keyword evidence="8" id="KW-0810">Translation regulation</keyword>
<evidence type="ECO:0000313" key="21">
    <source>
        <dbReference type="Proteomes" id="UP000663832"/>
    </source>
</evidence>
<dbReference type="Gene3D" id="1.25.40.180">
    <property type="match status" value="3"/>
</dbReference>
<dbReference type="InterPro" id="IPR003378">
    <property type="entry name" value="Fringe-like_glycosylTrfase"/>
</dbReference>
<evidence type="ECO:0000259" key="16">
    <source>
        <dbReference type="PROSITE" id="PS51363"/>
    </source>
</evidence>
<evidence type="ECO:0000256" key="6">
    <source>
        <dbReference type="ARBA" id="ARBA00022679"/>
    </source>
</evidence>
<keyword evidence="4" id="KW-0597">Phosphoprotein</keyword>
<dbReference type="InterPro" id="IPR003890">
    <property type="entry name" value="MIF4G-like_typ-3"/>
</dbReference>
<gene>
    <name evidence="18" type="ORF">BJG266_LOCUS25367</name>
    <name evidence="19" type="ORF">QVE165_LOCUS33207</name>
    <name evidence="20" type="ORF">QVE165_LOCUS39622</name>
</gene>
<evidence type="ECO:0000256" key="3">
    <source>
        <dbReference type="ARBA" id="ARBA00022540"/>
    </source>
</evidence>
<dbReference type="Proteomes" id="UP000663877">
    <property type="component" value="Unassembled WGS sequence"/>
</dbReference>
<feature type="coiled-coil region" evidence="13">
    <location>
        <begin position="353"/>
        <end position="386"/>
    </location>
</feature>
<dbReference type="Gene3D" id="3.90.550.50">
    <property type="match status" value="1"/>
</dbReference>
<dbReference type="Pfam" id="PF02854">
    <property type="entry name" value="MIF4G"/>
    <property type="match status" value="1"/>
</dbReference>
<evidence type="ECO:0000313" key="22">
    <source>
        <dbReference type="Proteomes" id="UP000663877"/>
    </source>
</evidence>
<dbReference type="Proteomes" id="UP000663832">
    <property type="component" value="Unassembled WGS sequence"/>
</dbReference>
<evidence type="ECO:0000256" key="12">
    <source>
        <dbReference type="ARBA" id="ARBA00023136"/>
    </source>
</evidence>
<evidence type="ECO:0000256" key="15">
    <source>
        <dbReference type="SAM" id="Phobius"/>
    </source>
</evidence>
<keyword evidence="21" id="KW-1185">Reference proteome</keyword>
<feature type="domain" description="MI" evidence="17">
    <location>
        <begin position="691"/>
        <end position="821"/>
    </location>
</feature>
<evidence type="ECO:0000256" key="9">
    <source>
        <dbReference type="ARBA" id="ARBA00022917"/>
    </source>
</evidence>
<dbReference type="GO" id="GO:0016281">
    <property type="term" value="C:eukaryotic translation initiation factor 4F complex"/>
    <property type="evidence" value="ECO:0007669"/>
    <property type="project" value="TreeGrafter"/>
</dbReference>
<evidence type="ECO:0000256" key="14">
    <source>
        <dbReference type="SAM" id="MobiDB-lite"/>
    </source>
</evidence>
<evidence type="ECO:0000313" key="18">
    <source>
        <dbReference type="EMBL" id="CAF1174009.1"/>
    </source>
</evidence>
<dbReference type="GO" id="GO:0003743">
    <property type="term" value="F:translation initiation factor activity"/>
    <property type="evidence" value="ECO:0007669"/>
    <property type="project" value="UniProtKB-KW"/>
</dbReference>
<keyword evidence="9" id="KW-0648">Protein biosynthesis</keyword>
<keyword evidence="10" id="KW-0735">Signal-anchor</keyword>
<feature type="transmembrane region" description="Helical" evidence="15">
    <location>
        <begin position="1050"/>
        <end position="1070"/>
    </location>
</feature>
<dbReference type="PANTHER" id="PTHR23253:SF78">
    <property type="entry name" value="EUKARYOTIC TRANSLATION INITIATION FACTOR 4G1, ISOFORM B-RELATED"/>
    <property type="match status" value="1"/>
</dbReference>
<feature type="domain" description="W2" evidence="16">
    <location>
        <begin position="890"/>
        <end position="1097"/>
    </location>
</feature>
<organism evidence="18 22">
    <name type="scientific">Adineta steineri</name>
    <dbReference type="NCBI Taxonomy" id="433720"/>
    <lineage>
        <taxon>Eukaryota</taxon>
        <taxon>Metazoa</taxon>
        <taxon>Spiralia</taxon>
        <taxon>Gnathifera</taxon>
        <taxon>Rotifera</taxon>
        <taxon>Eurotatoria</taxon>
        <taxon>Bdelloidea</taxon>
        <taxon>Adinetida</taxon>
        <taxon>Adinetidae</taxon>
        <taxon>Adineta</taxon>
    </lineage>
</organism>
<keyword evidence="7 15" id="KW-0812">Transmembrane</keyword>
<sequence>MTTAVETTGKVHCVTCEQANVLYACEGCSQRFSFDHLKDHRRGLNRQVDTIQNERKNVVQILTKQKTDPLNHFLAKQIDDWERRSVNKIRRAADEARDLFLTYVSEYISELEFEFTDLSPQLTRIKQENVIDEINLKESKQKLLRIKKELVKLPNIILQQDPSPFVSKLFVVDSRRVNRQDDVNLQYQQQLSPYDNPTLRGSRKNSTTSTINSRHKPAVHLLNEPDFSHQVKTPVQPLMYISTSDMNNKVLRVIKSSLNKLTTQTYDKIQQQLETLEIDHYEQLKGMIDIFFLKAVDEPAFCSLYAKLCRQFQKKRVTALGQDGKTVTYSFRQILLTRCQTEFENDYRQEIGYEKRKNELGAITDEKQRAEEAEKLEEDLIKAKLRKLGNIFFIGELFKLQMLTDNIIYGCIEYLLFGKPGEENLEFLCCLLHTIGKELDEKSSNELKLDKYYRELDNINKEHRTSERIHSMIHELLELRRASWVAHPVEEANPTTIYESLGQDRDQQQLHHTTTGTAHPRNSEDKVENSLNVSLLKLLQSNDKQSQGQSTVGLASKGSWAERSEIEIRLEEARLLAERANKSSAEPVQQVKIEISPSQDDLSYPLQGQSPFELAREHSHRDRENALQSLRKTITASGINSSVNASLSSSITISCEESFNISRKESCNISHASSVSELTSISSVTPQTREQTQARVHSLVEEYTEKYPLFSDRPVKEGLQDLFAFYTPSHDQQAIIVRELFKNNLEAKRQARQGAGHLLNATLNGGIISTDAFIAGFKMILEVAIDYAIDVPEIWQYFGEIIGAFIGGSTSNMSLIKPILQSVPEDISNELFQYIIHYATEFSSQSRLQEFWQTSGISIKDVLKSDRIDPSFMEAYDWLFATPENEPLTVQTKENFLPRADSQLVKLFKSVNDQGTTVTDQEIITYISEHMDPHEKFCIRNIVLSYLEACLDTHNSQKKIQEDIARERMTILNDIIEHDPEVELEAVYAIQNFVNKLGNPPKMARQLFHIFYDEECISEDTFYDWLDQPDPSDTEDYLHRMDILPSRNRLIWFIFLILCFFLWFVSKTIVKNHFNSAQSPFSFISSRRYSANLSSLWTELDYQLWKQEKYFPHNNPRGSIIYMIMTGNSFLRSRCDIIMCTIGITLHPSRLFFVGETSSDSRLPIYDVITSDTPRPINRAGSMQKLAQGLAMISEKINQSKYKNELQWIMVMDDDTFVSPPNLELLVSEYDSRRSLMIGQSTCGVGFCGGGGYVISKALFNQFPSFIRQCRPSFELSQSDQFIPQCIKNRTHVEIIDRKEFNSQPPEFYSTEVGYKDHPNGFGRAVSFHYIRPATKYIELWRLHQAFMRPN</sequence>
<dbReference type="PANTHER" id="PTHR23253">
    <property type="entry name" value="EUKARYOTIC TRANSLATION INITIATION FACTOR 4 GAMMA"/>
    <property type="match status" value="1"/>
</dbReference>
<dbReference type="PROSITE" id="PS51363">
    <property type="entry name" value="W2"/>
    <property type="match status" value="1"/>
</dbReference>
<comment type="similarity">
    <text evidence="2">Belongs to the eukaryotic initiation factor 4G family.</text>
</comment>
<dbReference type="GO" id="GO:0016020">
    <property type="term" value="C:membrane"/>
    <property type="evidence" value="ECO:0007669"/>
    <property type="project" value="UniProtKB-SubCell"/>
</dbReference>
<dbReference type="InterPro" id="IPR016024">
    <property type="entry name" value="ARM-type_fold"/>
</dbReference>
<dbReference type="Pfam" id="PF02020">
    <property type="entry name" value="W2"/>
    <property type="match status" value="1"/>
</dbReference>
<keyword evidence="12 15" id="KW-0472">Membrane</keyword>
<keyword evidence="3" id="KW-0396">Initiation factor</keyword>
<keyword evidence="5" id="KW-0328">Glycosyltransferase</keyword>
<dbReference type="SUPFAM" id="SSF48371">
    <property type="entry name" value="ARM repeat"/>
    <property type="match status" value="3"/>
</dbReference>
<evidence type="ECO:0000256" key="4">
    <source>
        <dbReference type="ARBA" id="ARBA00022553"/>
    </source>
</evidence>
<dbReference type="GO" id="GO:0006417">
    <property type="term" value="P:regulation of translation"/>
    <property type="evidence" value="ECO:0007669"/>
    <property type="project" value="UniProtKB-KW"/>
</dbReference>
<dbReference type="InterPro" id="IPR003307">
    <property type="entry name" value="W2_domain"/>
</dbReference>
<comment type="subcellular location">
    <subcellularLocation>
        <location evidence="1">Membrane</location>
        <topology evidence="1">Single-pass type II membrane protein</topology>
    </subcellularLocation>
</comment>
<evidence type="ECO:0000256" key="13">
    <source>
        <dbReference type="SAM" id="Coils"/>
    </source>
</evidence>
<evidence type="ECO:0000313" key="19">
    <source>
        <dbReference type="EMBL" id="CAF1336803.1"/>
    </source>
</evidence>
<evidence type="ECO:0000256" key="8">
    <source>
        <dbReference type="ARBA" id="ARBA00022845"/>
    </source>
</evidence>
<dbReference type="InterPro" id="IPR003891">
    <property type="entry name" value="Initiation_fac_eIF4g_MI"/>
</dbReference>
<dbReference type="Pfam" id="PF02434">
    <property type="entry name" value="Fringe"/>
    <property type="match status" value="1"/>
</dbReference>
<feature type="region of interest" description="Disordered" evidence="14">
    <location>
        <begin position="194"/>
        <end position="214"/>
    </location>
</feature>
<name>A0A814UIL3_9BILA</name>
<dbReference type="PROSITE" id="PS51366">
    <property type="entry name" value="MI"/>
    <property type="match status" value="1"/>
</dbReference>
<keyword evidence="13" id="KW-0175">Coiled coil</keyword>
<dbReference type="SMART" id="SM00543">
    <property type="entry name" value="MIF4G"/>
    <property type="match status" value="1"/>
</dbReference>
<dbReference type="EMBL" id="CAJNOI010000194">
    <property type="protein sequence ID" value="CAF1174009.1"/>
    <property type="molecule type" value="Genomic_DNA"/>
</dbReference>
<dbReference type="EMBL" id="CAJNOM010000301">
    <property type="protein sequence ID" value="CAF1336803.1"/>
    <property type="molecule type" value="Genomic_DNA"/>
</dbReference>
<feature type="region of interest" description="Disordered" evidence="14">
    <location>
        <begin position="507"/>
        <end position="527"/>
    </location>
</feature>
<reference evidence="18" key="1">
    <citation type="submission" date="2021-02" db="EMBL/GenBank/DDBJ databases">
        <authorList>
            <person name="Nowell W R."/>
        </authorList>
    </citation>
    <scope>NUCLEOTIDE SEQUENCE</scope>
</reference>
<dbReference type="GO" id="GO:0016757">
    <property type="term" value="F:glycosyltransferase activity"/>
    <property type="evidence" value="ECO:0007669"/>
    <property type="project" value="UniProtKB-KW"/>
</dbReference>
<evidence type="ECO:0000313" key="20">
    <source>
        <dbReference type="EMBL" id="CAF1441012.1"/>
    </source>
</evidence>
<dbReference type="Pfam" id="PF02847">
    <property type="entry name" value="MA3"/>
    <property type="match status" value="1"/>
</dbReference>
<evidence type="ECO:0000256" key="7">
    <source>
        <dbReference type="ARBA" id="ARBA00022692"/>
    </source>
</evidence>